<name>A0A444JT25_9GAMM</name>
<evidence type="ECO:0000313" key="2">
    <source>
        <dbReference type="EMBL" id="RWX56138.1"/>
    </source>
</evidence>
<dbReference type="Gene3D" id="3.40.50.720">
    <property type="entry name" value="NAD(P)-binding Rossmann-like Domain"/>
    <property type="match status" value="1"/>
</dbReference>
<keyword evidence="3" id="KW-1185">Reference proteome</keyword>
<dbReference type="Pfam" id="PF05368">
    <property type="entry name" value="NmrA"/>
    <property type="match status" value="1"/>
</dbReference>
<gene>
    <name evidence="2" type="ORF">EDI28_07560</name>
</gene>
<accession>A0A444JT25</accession>
<dbReference type="InterPro" id="IPR036291">
    <property type="entry name" value="NAD(P)-bd_dom_sf"/>
</dbReference>
<dbReference type="AlphaFoldDB" id="A0A444JT25"/>
<proteinExistence type="predicted"/>
<feature type="domain" description="NmrA-like" evidence="1">
    <location>
        <begin position="4"/>
        <end position="255"/>
    </location>
</feature>
<dbReference type="Proteomes" id="UP000287563">
    <property type="component" value="Unassembled WGS sequence"/>
</dbReference>
<reference evidence="2 3" key="1">
    <citation type="submission" date="2018-11" db="EMBL/GenBank/DDBJ databases">
        <title>Photobacterium sp. BEI247 sp. nov., a marine bacterium isolated from Yongle Blue Hole in the South China Sea.</title>
        <authorList>
            <person name="Wang X."/>
        </authorList>
    </citation>
    <scope>NUCLEOTIDE SEQUENCE [LARGE SCALE GENOMIC DNA]</scope>
    <source>
        <strain evidence="3">BEI247</strain>
    </source>
</reference>
<dbReference type="EMBL" id="RJLM01000002">
    <property type="protein sequence ID" value="RWX56138.1"/>
    <property type="molecule type" value="Genomic_DNA"/>
</dbReference>
<evidence type="ECO:0000313" key="3">
    <source>
        <dbReference type="Proteomes" id="UP000287563"/>
    </source>
</evidence>
<comment type="caution">
    <text evidence="2">The sequence shown here is derived from an EMBL/GenBank/DDBJ whole genome shotgun (WGS) entry which is preliminary data.</text>
</comment>
<dbReference type="SUPFAM" id="SSF51735">
    <property type="entry name" value="NAD(P)-binding Rossmann-fold domains"/>
    <property type="match status" value="1"/>
</dbReference>
<evidence type="ECO:0000259" key="1">
    <source>
        <dbReference type="Pfam" id="PF05368"/>
    </source>
</evidence>
<dbReference type="RefSeq" id="WP_128783224.1">
    <property type="nucleotide sequence ID" value="NZ_RJLM01000002.1"/>
</dbReference>
<dbReference type="InterPro" id="IPR008030">
    <property type="entry name" value="NmrA-like"/>
</dbReference>
<protein>
    <recommendedName>
        <fullName evidence="1">NmrA-like domain-containing protein</fullName>
    </recommendedName>
</protein>
<organism evidence="2 3">
    <name type="scientific">Photobacterium chitinilyticum</name>
    <dbReference type="NCBI Taxonomy" id="2485123"/>
    <lineage>
        <taxon>Bacteria</taxon>
        <taxon>Pseudomonadati</taxon>
        <taxon>Pseudomonadota</taxon>
        <taxon>Gammaproteobacteria</taxon>
        <taxon>Vibrionales</taxon>
        <taxon>Vibrionaceae</taxon>
        <taxon>Photobacterium</taxon>
    </lineage>
</organism>
<sequence length="311" mass="35542">MRKALVFGACQEMGDNLCRTLISNNWDVTGVVRDDSAHAPILSQLTLAEMDSDDIEFLYQIAKEVDTVFVHLPESAAAKKELIFSIDQIISLAEQLKLRLVITTNKYDMQQHWFPSLPFWTKKQPITVYLPKRLKNRLRQASKNGTKILVICCGHSLSCALCHGYLGMLIKETRHKVIIQSPSSESLCHYWTFLPDLANNIAHLLTNERLDQPVLNIVYYPGHRASINDIARCLALSSGKPVSITQLPWTILEFIAFFSPLFRRFLKTRRLWQHGGKPPADTMQLHSKSKFIHTPLELALQQSWRSQSEYA</sequence>
<dbReference type="OrthoDB" id="112777at2"/>